<evidence type="ECO:0000256" key="5">
    <source>
        <dbReference type="ARBA" id="ARBA00023242"/>
    </source>
</evidence>
<comment type="subcellular location">
    <subcellularLocation>
        <location evidence="1 6 7">Nucleus</location>
    </subcellularLocation>
</comment>
<evidence type="ECO:0000256" key="1">
    <source>
        <dbReference type="ARBA" id="ARBA00004123"/>
    </source>
</evidence>
<reference evidence="10 11" key="1">
    <citation type="submission" date="2024-01" db="EMBL/GenBank/DDBJ databases">
        <title>The genome of the rayed Mediterranean limpet Patella caerulea (Linnaeus, 1758).</title>
        <authorList>
            <person name="Anh-Thu Weber A."/>
            <person name="Halstead-Nussloch G."/>
        </authorList>
    </citation>
    <scope>NUCLEOTIDE SEQUENCE [LARGE SCALE GENOMIC DNA]</scope>
    <source>
        <strain evidence="10">AATW-2023a</strain>
        <tissue evidence="10">Whole specimen</tissue>
    </source>
</reference>
<accession>A0AAN8JLR6</accession>
<evidence type="ECO:0000256" key="6">
    <source>
        <dbReference type="PROSITE-ProRule" id="PRU00108"/>
    </source>
</evidence>
<dbReference type="FunFam" id="1.10.10.60:FF:000078">
    <property type="entry name" value="NK2 homeobox 3"/>
    <property type="match status" value="1"/>
</dbReference>
<keyword evidence="11" id="KW-1185">Reference proteome</keyword>
<feature type="DNA-binding region" description="Homeobox" evidence="6">
    <location>
        <begin position="172"/>
        <end position="231"/>
    </location>
</feature>
<dbReference type="GO" id="GO:0030154">
    <property type="term" value="P:cell differentiation"/>
    <property type="evidence" value="ECO:0007669"/>
    <property type="project" value="TreeGrafter"/>
</dbReference>
<dbReference type="InterPro" id="IPR001356">
    <property type="entry name" value="HD"/>
</dbReference>
<evidence type="ECO:0000313" key="11">
    <source>
        <dbReference type="Proteomes" id="UP001347796"/>
    </source>
</evidence>
<keyword evidence="5 6" id="KW-0539">Nucleus</keyword>
<protein>
    <recommendedName>
        <fullName evidence="9">Homeobox domain-containing protein</fullName>
    </recommendedName>
</protein>
<dbReference type="InterPro" id="IPR020479">
    <property type="entry name" value="HD_metazoa"/>
</dbReference>
<gene>
    <name evidence="10" type="ORF">SNE40_012823</name>
</gene>
<evidence type="ECO:0000313" key="10">
    <source>
        <dbReference type="EMBL" id="KAK6177969.1"/>
    </source>
</evidence>
<dbReference type="SUPFAM" id="SSF46689">
    <property type="entry name" value="Homeodomain-like"/>
    <property type="match status" value="1"/>
</dbReference>
<dbReference type="Gene3D" id="1.10.10.60">
    <property type="entry name" value="Homeodomain-like"/>
    <property type="match status" value="1"/>
</dbReference>
<comment type="caution">
    <text evidence="10">The sequence shown here is derived from an EMBL/GenBank/DDBJ whole genome shotgun (WGS) entry which is preliminary data.</text>
</comment>
<dbReference type="PRINTS" id="PR00024">
    <property type="entry name" value="HOMEOBOX"/>
</dbReference>
<dbReference type="GO" id="GO:0000978">
    <property type="term" value="F:RNA polymerase II cis-regulatory region sequence-specific DNA binding"/>
    <property type="evidence" value="ECO:0007669"/>
    <property type="project" value="TreeGrafter"/>
</dbReference>
<evidence type="ECO:0000256" key="3">
    <source>
        <dbReference type="ARBA" id="ARBA00023125"/>
    </source>
</evidence>
<dbReference type="GO" id="GO:0000981">
    <property type="term" value="F:DNA-binding transcription factor activity, RNA polymerase II-specific"/>
    <property type="evidence" value="ECO:0007669"/>
    <property type="project" value="InterPro"/>
</dbReference>
<dbReference type="PANTHER" id="PTHR24340:SF111">
    <property type="entry name" value="HOMEOBOX DOMAIN-CONTAINING PROTEIN"/>
    <property type="match status" value="1"/>
</dbReference>
<dbReference type="SMART" id="SM00389">
    <property type="entry name" value="HOX"/>
    <property type="match status" value="1"/>
</dbReference>
<evidence type="ECO:0000256" key="8">
    <source>
        <dbReference type="SAM" id="MobiDB-lite"/>
    </source>
</evidence>
<dbReference type="InterPro" id="IPR009057">
    <property type="entry name" value="Homeodomain-like_sf"/>
</dbReference>
<evidence type="ECO:0000256" key="7">
    <source>
        <dbReference type="RuleBase" id="RU000682"/>
    </source>
</evidence>
<keyword evidence="4 6" id="KW-0371">Homeobox</keyword>
<dbReference type="PANTHER" id="PTHR24340">
    <property type="entry name" value="HOMEOBOX PROTEIN NKX"/>
    <property type="match status" value="1"/>
</dbReference>
<dbReference type="PROSITE" id="PS00027">
    <property type="entry name" value="HOMEOBOX_1"/>
    <property type="match status" value="1"/>
</dbReference>
<evidence type="ECO:0000256" key="2">
    <source>
        <dbReference type="ARBA" id="ARBA00005661"/>
    </source>
</evidence>
<dbReference type="CDD" id="cd00086">
    <property type="entry name" value="homeodomain"/>
    <property type="match status" value="1"/>
</dbReference>
<dbReference type="GO" id="GO:0005634">
    <property type="term" value="C:nucleus"/>
    <property type="evidence" value="ECO:0007669"/>
    <property type="project" value="UniProtKB-SubCell"/>
</dbReference>
<comment type="similarity">
    <text evidence="2">Belongs to the NK-2 homeobox family.</text>
</comment>
<evidence type="ECO:0000259" key="9">
    <source>
        <dbReference type="PROSITE" id="PS50071"/>
    </source>
</evidence>
<organism evidence="10 11">
    <name type="scientific">Patella caerulea</name>
    <name type="common">Rayed Mediterranean limpet</name>
    <dbReference type="NCBI Taxonomy" id="87958"/>
    <lineage>
        <taxon>Eukaryota</taxon>
        <taxon>Metazoa</taxon>
        <taxon>Spiralia</taxon>
        <taxon>Lophotrochozoa</taxon>
        <taxon>Mollusca</taxon>
        <taxon>Gastropoda</taxon>
        <taxon>Patellogastropoda</taxon>
        <taxon>Patelloidea</taxon>
        <taxon>Patellidae</taxon>
        <taxon>Patella</taxon>
    </lineage>
</organism>
<dbReference type="EMBL" id="JAZGQO010000009">
    <property type="protein sequence ID" value="KAK6177969.1"/>
    <property type="molecule type" value="Genomic_DNA"/>
</dbReference>
<dbReference type="AlphaFoldDB" id="A0AAN8JLR6"/>
<dbReference type="InterPro" id="IPR050394">
    <property type="entry name" value="Homeobox_NK-like"/>
</dbReference>
<feature type="domain" description="Homeobox" evidence="9">
    <location>
        <begin position="170"/>
        <end position="230"/>
    </location>
</feature>
<name>A0AAN8JLR6_PATCE</name>
<sequence>MYSNPVPSTPFSVKDILSWTEAQNNCGLDYQTMNFQMPANFPFDMNHRPCDQMNMSMNNNPSCIYGNAGSPTHLQPTYTNLSYTPPLPGLGVGGPHPVSKDFENTLSGVMDPSPPPSEDDDSMKEGKQVCASQSLGNAITSSLTSLAGEKGKISPISASESGECQLLKQRQKRKPRVLFSQAQVYELERRFKQQRYLSAPEREQLANMLKLTPTQVKIWFQNRRYKCKRQRQDKSLELSALQPPRRVAVPVLVRDGKPCMHGQNIPQSYSAPYNVNPFAYSSPSYNTVNNHMPPSVNQMQQNGYVQQQIHQGIRAW</sequence>
<dbReference type="Proteomes" id="UP001347796">
    <property type="component" value="Unassembled WGS sequence"/>
</dbReference>
<dbReference type="InterPro" id="IPR017970">
    <property type="entry name" value="Homeobox_CS"/>
</dbReference>
<keyword evidence="3 6" id="KW-0238">DNA-binding</keyword>
<dbReference type="PROSITE" id="PS50071">
    <property type="entry name" value="HOMEOBOX_2"/>
    <property type="match status" value="1"/>
</dbReference>
<evidence type="ECO:0000256" key="4">
    <source>
        <dbReference type="ARBA" id="ARBA00023155"/>
    </source>
</evidence>
<dbReference type="Pfam" id="PF00046">
    <property type="entry name" value="Homeodomain"/>
    <property type="match status" value="1"/>
</dbReference>
<proteinExistence type="inferred from homology"/>
<feature type="region of interest" description="Disordered" evidence="8">
    <location>
        <begin position="94"/>
        <end position="129"/>
    </location>
</feature>